<gene>
    <name evidence="9" type="ORF">N5P18_04310</name>
</gene>
<feature type="transmembrane region" description="Helical" evidence="8">
    <location>
        <begin position="59"/>
        <end position="82"/>
    </location>
</feature>
<evidence type="ECO:0000256" key="3">
    <source>
        <dbReference type="ARBA" id="ARBA00022448"/>
    </source>
</evidence>
<dbReference type="Pfam" id="PF04066">
    <property type="entry name" value="MrpF_PhaF"/>
    <property type="match status" value="1"/>
</dbReference>
<evidence type="ECO:0000313" key="9">
    <source>
        <dbReference type="EMBL" id="WWF06102.1"/>
    </source>
</evidence>
<evidence type="ECO:0000256" key="1">
    <source>
        <dbReference type="ARBA" id="ARBA00004651"/>
    </source>
</evidence>
<proteinExistence type="inferred from homology"/>
<organism evidence="9 10">
    <name type="scientific">Janibacter terrae</name>
    <dbReference type="NCBI Taxonomy" id="103817"/>
    <lineage>
        <taxon>Bacteria</taxon>
        <taxon>Bacillati</taxon>
        <taxon>Actinomycetota</taxon>
        <taxon>Actinomycetes</taxon>
        <taxon>Micrococcales</taxon>
        <taxon>Intrasporangiaceae</taxon>
        <taxon>Janibacter</taxon>
    </lineage>
</organism>
<dbReference type="Proteomes" id="UP001381003">
    <property type="component" value="Chromosome"/>
</dbReference>
<sequence>MSIILGLALGMLFAAGALVLVRITLGPTNLDRALSVDVMIVIVTGILATQIVRSEDAGTLPVLVVFSLTGFVGSVSVARFMAPRKDDQ</sequence>
<keyword evidence="6 8" id="KW-1133">Transmembrane helix</keyword>
<evidence type="ECO:0000256" key="2">
    <source>
        <dbReference type="ARBA" id="ARBA00009212"/>
    </source>
</evidence>
<dbReference type="PANTHER" id="PTHR34702">
    <property type="entry name" value="NA(+)/H(+) ANTIPORTER SUBUNIT F1"/>
    <property type="match status" value="1"/>
</dbReference>
<protein>
    <submittedName>
        <fullName evidence="9">Monovalent cation/H+ antiporter complex subunit F</fullName>
    </submittedName>
</protein>
<reference evidence="9 10" key="1">
    <citation type="submission" date="2022-09" db="EMBL/GenBank/DDBJ databases">
        <title>Complete genome sequence of Janibacter terrae strain COS04-44, PCL-degrading bacteria isolated from oil spilled coast.</title>
        <authorList>
            <person name="Park H."/>
            <person name="Kim J.Y."/>
            <person name="An S.H."/>
            <person name="Lee C.M."/>
            <person name="Weon H.-Y."/>
        </authorList>
    </citation>
    <scope>NUCLEOTIDE SEQUENCE [LARGE SCALE GENOMIC DNA]</scope>
    <source>
        <strain evidence="9 10">COS04-44</strain>
    </source>
</reference>
<evidence type="ECO:0000256" key="4">
    <source>
        <dbReference type="ARBA" id="ARBA00022475"/>
    </source>
</evidence>
<dbReference type="EMBL" id="CP104874">
    <property type="protein sequence ID" value="WWF06102.1"/>
    <property type="molecule type" value="Genomic_DNA"/>
</dbReference>
<keyword evidence="5 8" id="KW-0812">Transmembrane</keyword>
<keyword evidence="7 8" id="KW-0472">Membrane</keyword>
<evidence type="ECO:0000256" key="7">
    <source>
        <dbReference type="ARBA" id="ARBA00023136"/>
    </source>
</evidence>
<dbReference type="RefSeq" id="WP_068326632.1">
    <property type="nucleotide sequence ID" value="NZ_CP104874.1"/>
</dbReference>
<evidence type="ECO:0000313" key="10">
    <source>
        <dbReference type="Proteomes" id="UP001381003"/>
    </source>
</evidence>
<feature type="transmembrane region" description="Helical" evidence="8">
    <location>
        <begin position="33"/>
        <end position="52"/>
    </location>
</feature>
<dbReference type="InterPro" id="IPR007208">
    <property type="entry name" value="MrpF/PhaF-like"/>
</dbReference>
<accession>A0ABZ2FFJ2</accession>
<keyword evidence="4" id="KW-1003">Cell membrane</keyword>
<comment type="similarity">
    <text evidence="2">Belongs to the CPA3 antiporters (TC 2.A.63) subunit F family.</text>
</comment>
<evidence type="ECO:0000256" key="5">
    <source>
        <dbReference type="ARBA" id="ARBA00022692"/>
    </source>
</evidence>
<dbReference type="PANTHER" id="PTHR34702:SF1">
    <property type="entry name" value="NA(+)_H(+) ANTIPORTER SUBUNIT F"/>
    <property type="match status" value="1"/>
</dbReference>
<name>A0ABZ2FFJ2_9MICO</name>
<evidence type="ECO:0000256" key="6">
    <source>
        <dbReference type="ARBA" id="ARBA00022989"/>
    </source>
</evidence>
<keyword evidence="10" id="KW-1185">Reference proteome</keyword>
<comment type="subcellular location">
    <subcellularLocation>
        <location evidence="1">Cell membrane</location>
        <topology evidence="1">Multi-pass membrane protein</topology>
    </subcellularLocation>
</comment>
<keyword evidence="3" id="KW-0813">Transport</keyword>
<evidence type="ECO:0000256" key="8">
    <source>
        <dbReference type="SAM" id="Phobius"/>
    </source>
</evidence>